<keyword evidence="2" id="KW-1185">Reference proteome</keyword>
<protein>
    <submittedName>
        <fullName evidence="1">8343_t:CDS:1</fullName>
    </submittedName>
</protein>
<dbReference type="AlphaFoldDB" id="A0A9N9D5U1"/>
<dbReference type="EMBL" id="CAJVPS010006308">
    <property type="protein sequence ID" value="CAG8623908.1"/>
    <property type="molecule type" value="Genomic_DNA"/>
</dbReference>
<evidence type="ECO:0000313" key="1">
    <source>
        <dbReference type="EMBL" id="CAG8623908.1"/>
    </source>
</evidence>
<dbReference type="OrthoDB" id="2426116at2759"/>
<dbReference type="Proteomes" id="UP000789508">
    <property type="component" value="Unassembled WGS sequence"/>
</dbReference>
<name>A0A9N9D5U1_9GLOM</name>
<organism evidence="1 2">
    <name type="scientific">Ambispora leptoticha</name>
    <dbReference type="NCBI Taxonomy" id="144679"/>
    <lineage>
        <taxon>Eukaryota</taxon>
        <taxon>Fungi</taxon>
        <taxon>Fungi incertae sedis</taxon>
        <taxon>Mucoromycota</taxon>
        <taxon>Glomeromycotina</taxon>
        <taxon>Glomeromycetes</taxon>
        <taxon>Archaeosporales</taxon>
        <taxon>Ambisporaceae</taxon>
        <taxon>Ambispora</taxon>
    </lineage>
</organism>
<proteinExistence type="predicted"/>
<comment type="caution">
    <text evidence="1">The sequence shown here is derived from an EMBL/GenBank/DDBJ whole genome shotgun (WGS) entry which is preliminary data.</text>
</comment>
<accession>A0A9N9D5U1</accession>
<gene>
    <name evidence="1" type="ORF">ALEPTO_LOCUS9082</name>
</gene>
<reference evidence="1" key="1">
    <citation type="submission" date="2021-06" db="EMBL/GenBank/DDBJ databases">
        <authorList>
            <person name="Kallberg Y."/>
            <person name="Tangrot J."/>
            <person name="Rosling A."/>
        </authorList>
    </citation>
    <scope>NUCLEOTIDE SEQUENCE</scope>
    <source>
        <strain evidence="1">FL130A</strain>
    </source>
</reference>
<sequence>MEKAELDYLLKKLTYPALNFSDLVNTIAHELAHCLLGDFDLKWAKLHDEDHEKLTQEIEEYL</sequence>
<evidence type="ECO:0000313" key="2">
    <source>
        <dbReference type="Proteomes" id="UP000789508"/>
    </source>
</evidence>